<reference evidence="10" key="1">
    <citation type="submission" date="2020-05" db="EMBL/GenBank/DDBJ databases">
        <authorList>
            <person name="Chiriac C."/>
            <person name="Salcher M."/>
            <person name="Ghai R."/>
            <person name="Kavagutti S V."/>
        </authorList>
    </citation>
    <scope>NUCLEOTIDE SEQUENCE</scope>
</reference>
<evidence type="ECO:0000256" key="3">
    <source>
        <dbReference type="ARBA" id="ARBA00022475"/>
    </source>
</evidence>
<gene>
    <name evidence="10" type="ORF">UFOPK2579_01752</name>
</gene>
<evidence type="ECO:0000256" key="2">
    <source>
        <dbReference type="ARBA" id="ARBA00008914"/>
    </source>
</evidence>
<dbReference type="SUPFAM" id="SSF103088">
    <property type="entry name" value="OmpA-like"/>
    <property type="match status" value="1"/>
</dbReference>
<dbReference type="GO" id="GO:0005886">
    <property type="term" value="C:plasma membrane"/>
    <property type="evidence" value="ECO:0007669"/>
    <property type="project" value="UniProtKB-SubCell"/>
</dbReference>
<accession>A0A6J6QZD2</accession>
<dbReference type="InterPro" id="IPR050330">
    <property type="entry name" value="Bact_OuterMem_StrucFunc"/>
</dbReference>
<proteinExistence type="inferred from homology"/>
<feature type="compositionally biased region" description="Basic and acidic residues" evidence="7">
    <location>
        <begin position="12"/>
        <end position="21"/>
    </location>
</feature>
<feature type="region of interest" description="Disordered" evidence="7">
    <location>
        <begin position="1"/>
        <end position="21"/>
    </location>
</feature>
<dbReference type="PANTHER" id="PTHR30329:SF20">
    <property type="entry name" value="EXPORTED PROTEIN"/>
    <property type="match status" value="1"/>
</dbReference>
<dbReference type="InterPro" id="IPR036737">
    <property type="entry name" value="OmpA-like_sf"/>
</dbReference>
<protein>
    <submittedName>
        <fullName evidence="10">Unannotated protein</fullName>
    </submittedName>
</protein>
<feature type="domain" description="OmpA-like" evidence="9">
    <location>
        <begin position="160"/>
        <end position="281"/>
    </location>
</feature>
<evidence type="ECO:0000256" key="5">
    <source>
        <dbReference type="ARBA" id="ARBA00022989"/>
    </source>
</evidence>
<keyword evidence="4 8" id="KW-0812">Transmembrane</keyword>
<evidence type="ECO:0000256" key="7">
    <source>
        <dbReference type="SAM" id="MobiDB-lite"/>
    </source>
</evidence>
<dbReference type="PANTHER" id="PTHR30329">
    <property type="entry name" value="STATOR ELEMENT OF FLAGELLAR MOTOR COMPLEX"/>
    <property type="match status" value="1"/>
</dbReference>
<organism evidence="10">
    <name type="scientific">freshwater metagenome</name>
    <dbReference type="NCBI Taxonomy" id="449393"/>
    <lineage>
        <taxon>unclassified sequences</taxon>
        <taxon>metagenomes</taxon>
        <taxon>ecological metagenomes</taxon>
    </lineage>
</organism>
<dbReference type="Pfam" id="PF00691">
    <property type="entry name" value="OmpA"/>
    <property type="match status" value="1"/>
</dbReference>
<name>A0A6J6QZD2_9ZZZZ</name>
<dbReference type="InterPro" id="IPR025713">
    <property type="entry name" value="MotB-like_N_dom"/>
</dbReference>
<dbReference type="CDD" id="cd07185">
    <property type="entry name" value="OmpA_C-like"/>
    <property type="match status" value="1"/>
</dbReference>
<dbReference type="PROSITE" id="PS51123">
    <property type="entry name" value="OMPA_2"/>
    <property type="match status" value="1"/>
</dbReference>
<keyword evidence="6 8" id="KW-0472">Membrane</keyword>
<feature type="compositionally biased region" description="Basic and acidic residues" evidence="7">
    <location>
        <begin position="323"/>
        <end position="332"/>
    </location>
</feature>
<evidence type="ECO:0000259" key="9">
    <source>
        <dbReference type="PROSITE" id="PS51123"/>
    </source>
</evidence>
<feature type="region of interest" description="Disordered" evidence="7">
    <location>
        <begin position="289"/>
        <end position="332"/>
    </location>
</feature>
<dbReference type="InterPro" id="IPR006665">
    <property type="entry name" value="OmpA-like"/>
</dbReference>
<evidence type="ECO:0000256" key="1">
    <source>
        <dbReference type="ARBA" id="ARBA00004162"/>
    </source>
</evidence>
<evidence type="ECO:0000256" key="6">
    <source>
        <dbReference type="ARBA" id="ARBA00023136"/>
    </source>
</evidence>
<comment type="similarity">
    <text evidence="2">Belongs to the MotB family.</text>
</comment>
<keyword evidence="5 8" id="KW-1133">Transmembrane helix</keyword>
<sequence>MSTPNGARRRPKHEEHEEHENHERWLVTYADMVTLLMVLFIVMFAMSSVDQKKFAALKEGLAAGFGESDSILEGNQSIHDQPGEEPLGPVGPQISTSGMSPEDQLLVSQAVDKVNRLQRERAYSEAEAEVKRLDEVRDALMAALEARGLERDVKTSYDERGLVVSLVSRHVVFEADVATLTERGREVVDTLAPVLREISDPLEIDGHTNQVPVKPKYYATDWDLSAARALTVLRRLNEVFTIPADRLRLAAFGHVKPLMDPSEPGSQAINKRVDIVVLSSVAAETAQLLPEAAGQEKPADTGSHTDTDTDTQTPTTETETDTENAHAEGAHP</sequence>
<dbReference type="Gene3D" id="3.30.1330.60">
    <property type="entry name" value="OmpA-like domain"/>
    <property type="match status" value="1"/>
</dbReference>
<dbReference type="Pfam" id="PF13677">
    <property type="entry name" value="MotB_plug"/>
    <property type="match status" value="1"/>
</dbReference>
<evidence type="ECO:0000256" key="4">
    <source>
        <dbReference type="ARBA" id="ARBA00022692"/>
    </source>
</evidence>
<keyword evidence="3" id="KW-1003">Cell membrane</keyword>
<feature type="transmembrane region" description="Helical" evidence="8">
    <location>
        <begin position="26"/>
        <end position="46"/>
    </location>
</feature>
<evidence type="ECO:0000313" key="10">
    <source>
        <dbReference type="EMBL" id="CAB4717111.1"/>
    </source>
</evidence>
<evidence type="ECO:0000256" key="8">
    <source>
        <dbReference type="SAM" id="Phobius"/>
    </source>
</evidence>
<feature type="compositionally biased region" description="Basic and acidic residues" evidence="7">
    <location>
        <begin position="297"/>
        <end position="307"/>
    </location>
</feature>
<dbReference type="AlphaFoldDB" id="A0A6J6QZD2"/>
<dbReference type="EMBL" id="CAEZXR010000215">
    <property type="protein sequence ID" value="CAB4717111.1"/>
    <property type="molecule type" value="Genomic_DNA"/>
</dbReference>
<comment type="subcellular location">
    <subcellularLocation>
        <location evidence="1">Cell membrane</location>
        <topology evidence="1">Single-pass membrane protein</topology>
    </subcellularLocation>
</comment>